<dbReference type="Proteomes" id="UP000315369">
    <property type="component" value="Unassembled WGS sequence"/>
</dbReference>
<evidence type="ECO:0000313" key="1">
    <source>
        <dbReference type="EMBL" id="TQF18009.1"/>
    </source>
</evidence>
<name>A0A540X9Z4_9BACT</name>
<reference evidence="1 2" key="1">
    <citation type="submission" date="2019-06" db="EMBL/GenBank/DDBJ databases">
        <authorList>
            <person name="Livingstone P."/>
            <person name="Whitworth D."/>
        </authorList>
    </citation>
    <scope>NUCLEOTIDE SEQUENCE [LARGE SCALE GENOMIC DNA]</scope>
    <source>
        <strain evidence="1 2">AM401</strain>
    </source>
</reference>
<keyword evidence="2" id="KW-1185">Reference proteome</keyword>
<organism evidence="1 2">
    <name type="scientific">Myxococcus llanfairpwllgwyngyllgogerychwyrndrobwllllantysiliogogogochensis</name>
    <dbReference type="NCBI Taxonomy" id="2590453"/>
    <lineage>
        <taxon>Bacteria</taxon>
        <taxon>Pseudomonadati</taxon>
        <taxon>Myxococcota</taxon>
        <taxon>Myxococcia</taxon>
        <taxon>Myxococcales</taxon>
        <taxon>Cystobacterineae</taxon>
        <taxon>Myxococcaceae</taxon>
        <taxon>Myxococcus</taxon>
    </lineage>
</organism>
<proteinExistence type="predicted"/>
<accession>A0A540X9Z4</accession>
<protein>
    <submittedName>
        <fullName evidence="1">Uncharacterized protein</fullName>
    </submittedName>
</protein>
<dbReference type="OrthoDB" id="3858748at2"/>
<gene>
    <name evidence="1" type="ORF">FJV41_00230</name>
</gene>
<dbReference type="AlphaFoldDB" id="A0A540X9Z4"/>
<dbReference type="RefSeq" id="WP_141640324.1">
    <property type="nucleotide sequence ID" value="NZ_VIFM01000001.1"/>
</dbReference>
<evidence type="ECO:0000313" key="2">
    <source>
        <dbReference type="Proteomes" id="UP000315369"/>
    </source>
</evidence>
<dbReference type="EMBL" id="VIFM01000001">
    <property type="protein sequence ID" value="TQF18009.1"/>
    <property type="molecule type" value="Genomic_DNA"/>
</dbReference>
<comment type="caution">
    <text evidence="1">The sequence shown here is derived from an EMBL/GenBank/DDBJ whole genome shotgun (WGS) entry which is preliminary data.</text>
</comment>
<sequence length="764" mass="87205">MDLTHYCVLCKRNVVDFRGDPCAPCKRNLCISCHSFRRESEDGLCMGCGKKSNSSRGGPSQGGPQSNLLIFGQAPSLCSNCKGPVSFDDGWCPDCGFKLHQPKPKNTRQGPGTLSLELVLSLIDRWINTYDFWKGYELQSFELTKKYLESNSCDLVVVVDCLLKTLARPIPFSNKQGELDIFHQALRKVTLLAQTQGLLSVNPNDFDLLFRRIFLDRLHTLKYLLHLHERGESPSSSSTTQSISLMDKWRVEQRKVWTNTIQEKIYQEYIHKHGKAYTLAMERLKQQHVLAVSCGSLPATLIELSECNLFFVIQELNTKLPPKEGACVTKKKFYQLLYSGEIYAESGYSAWKIDPMEVKKTYTRLSVEEDTREIVLTCAEWMLYEHFIKLPMYFKHGTETEAIKSSHSLMSPTVGNQSAKYTSKTMDAKFGHIEYVFGRLEFTYNAMTGGSRYGDIVLCMNFDEIGPELCISLHDQGIPFDNENTHKSILYDEPVRVIDFKEKHCSEWTQVYGKTKHYNCFLFEVFYGNWGCRAALALSLIRELRRYQGKVDLLGMLIKDLSVASATLESPEDASVLTLLHKTLKTFFRTEIRVPCILSLEEPTVVTIFDQTVDTNSQERIAQSKWAKARALPYVDYGPVMSVERLTFCILRISQINLEDAGFDFAKHVQPKFNLLEELCARAAKGENVPLRDVQDYFKPYKGKLDKLDSKKKVKKTKKQTFIMNCDTLCGVIHRMLQTMAEIANTGHSNLLAPPELRSKFSFQ</sequence>